<proteinExistence type="predicted"/>
<evidence type="ECO:0000313" key="1">
    <source>
        <dbReference type="EMBL" id="QVL31338.1"/>
    </source>
</evidence>
<dbReference type="AlphaFoldDB" id="A0A8E6B6B8"/>
<keyword evidence="2" id="KW-1185">Reference proteome</keyword>
<name>A0A8E6B6B8_9BACT</name>
<reference evidence="1" key="1">
    <citation type="submission" date="2021-05" db="EMBL/GenBank/DDBJ databases">
        <title>Complete genome sequence of the cellulolytic planctomycete Telmatocola sphagniphila SP2T and characterization of the first cellulase from planctomycetes.</title>
        <authorList>
            <person name="Rakitin A.L."/>
            <person name="Beletsky A.V."/>
            <person name="Naumoff D.G."/>
            <person name="Kulichevskaya I.S."/>
            <person name="Mardanov A.V."/>
            <person name="Ravin N.V."/>
            <person name="Dedysh S.N."/>
        </authorList>
    </citation>
    <scope>NUCLEOTIDE SEQUENCE</scope>
    <source>
        <strain evidence="1">SP2T</strain>
    </source>
</reference>
<gene>
    <name evidence="1" type="ORF">KIH39_21195</name>
</gene>
<organism evidence="1 2">
    <name type="scientific">Telmatocola sphagniphila</name>
    <dbReference type="NCBI Taxonomy" id="1123043"/>
    <lineage>
        <taxon>Bacteria</taxon>
        <taxon>Pseudomonadati</taxon>
        <taxon>Planctomycetota</taxon>
        <taxon>Planctomycetia</taxon>
        <taxon>Gemmatales</taxon>
        <taxon>Gemmataceae</taxon>
    </lineage>
</organism>
<protein>
    <submittedName>
        <fullName evidence="1">Uncharacterized protein</fullName>
    </submittedName>
</protein>
<evidence type="ECO:0000313" key="2">
    <source>
        <dbReference type="Proteomes" id="UP000676194"/>
    </source>
</evidence>
<dbReference type="KEGG" id="tsph:KIH39_21195"/>
<sequence length="132" mass="14652">MKSQLSRRFAYKYKIVIPLILLAALCTSAGVYLMNRAADKEIALTITNQGPAELKALTILYGEQEISLGELPAGKTQSKVVPREDLKQISVRAKSPNGDQLLFKFPAEKLKVLKLIIQDGKILKADTELRNQ</sequence>
<dbReference type="EMBL" id="CP074694">
    <property type="protein sequence ID" value="QVL31338.1"/>
    <property type="molecule type" value="Genomic_DNA"/>
</dbReference>
<dbReference type="RefSeq" id="WP_213495219.1">
    <property type="nucleotide sequence ID" value="NZ_CP074694.1"/>
</dbReference>
<dbReference type="Proteomes" id="UP000676194">
    <property type="component" value="Chromosome"/>
</dbReference>
<accession>A0A8E6B6B8</accession>